<evidence type="ECO:0000313" key="1">
    <source>
        <dbReference type="EMBL" id="MDM9630501.1"/>
    </source>
</evidence>
<reference evidence="1" key="1">
    <citation type="submission" date="2023-06" db="EMBL/GenBank/DDBJ databases">
        <title>Robiginitalea aurantiacus sp. nov. and Algoriphagus sediminis sp. nov., isolated from coastal sediment.</title>
        <authorList>
            <person name="Zhou Z.Y."/>
            <person name="An J."/>
            <person name="Jia Y.W."/>
            <person name="Du Z.J."/>
        </authorList>
    </citation>
    <scope>NUCLEOTIDE SEQUENCE</scope>
    <source>
        <strain evidence="1">M39</strain>
    </source>
</reference>
<name>A0ABT7WC53_9FLAO</name>
<dbReference type="Proteomes" id="UP001174839">
    <property type="component" value="Unassembled WGS sequence"/>
</dbReference>
<accession>A0ABT7WC53</accession>
<proteinExistence type="predicted"/>
<evidence type="ECO:0008006" key="3">
    <source>
        <dbReference type="Google" id="ProtNLM"/>
    </source>
</evidence>
<comment type="caution">
    <text evidence="1">The sequence shown here is derived from an EMBL/GenBank/DDBJ whole genome shotgun (WGS) entry which is preliminary data.</text>
</comment>
<keyword evidence="2" id="KW-1185">Reference proteome</keyword>
<evidence type="ECO:0000313" key="2">
    <source>
        <dbReference type="Proteomes" id="UP001174839"/>
    </source>
</evidence>
<protein>
    <recommendedName>
        <fullName evidence="3">Alpha/beta hydrolase</fullName>
    </recommendedName>
</protein>
<gene>
    <name evidence="1" type="ORF">QU605_03420</name>
</gene>
<organism evidence="1 2">
    <name type="scientific">Robiginitalea aurantiaca</name>
    <dbReference type="NCBI Taxonomy" id="3056915"/>
    <lineage>
        <taxon>Bacteria</taxon>
        <taxon>Pseudomonadati</taxon>
        <taxon>Bacteroidota</taxon>
        <taxon>Flavobacteriia</taxon>
        <taxon>Flavobacteriales</taxon>
        <taxon>Flavobacteriaceae</taxon>
        <taxon>Robiginitalea</taxon>
    </lineage>
</organism>
<dbReference type="RefSeq" id="WP_289723855.1">
    <property type="nucleotide sequence ID" value="NZ_JAUDUY010000001.1"/>
</dbReference>
<dbReference type="EMBL" id="JAUDUY010000001">
    <property type="protein sequence ID" value="MDM9630501.1"/>
    <property type="molecule type" value="Genomic_DNA"/>
</dbReference>
<sequence>MSERLVILSDLWGPRKGLWITSYLGYLQQYFDISYYDTSQLADLDVSHPTAMSLTTAFNEGGLERAVKNLVAKERQPAHYLAFCAGGTVVWNAVRKGLQAKSIYAISPMNLHREAEGSKCPVKVLYGEYMDDKPSSNWAAQTGVTLEVVPRFGREMYSDEKVIQKVCQELLEESFRKQYQGL</sequence>